<evidence type="ECO:0000256" key="8">
    <source>
        <dbReference type="ARBA" id="ARBA00023136"/>
    </source>
</evidence>
<feature type="domain" description="Cation/H+ exchanger transmembrane" evidence="10">
    <location>
        <begin position="63"/>
        <end position="446"/>
    </location>
</feature>
<evidence type="ECO:0000256" key="9">
    <source>
        <dbReference type="ARBA" id="ARBA00038341"/>
    </source>
</evidence>
<evidence type="ECO:0000256" key="5">
    <source>
        <dbReference type="ARBA" id="ARBA00022958"/>
    </source>
</evidence>
<dbReference type="InterPro" id="IPR057291">
    <property type="entry name" value="CHX17_2nd"/>
</dbReference>
<protein>
    <submittedName>
        <fullName evidence="14">Cation/H(+) antiporter 4-like</fullName>
    </submittedName>
</protein>
<reference evidence="14" key="1">
    <citation type="submission" date="2025-08" db="UniProtKB">
        <authorList>
            <consortium name="RefSeq"/>
        </authorList>
    </citation>
    <scope>IDENTIFICATION</scope>
    <source>
        <tissue evidence="14">Leaves</tissue>
    </source>
</reference>
<keyword evidence="6" id="KW-1133">Transmembrane helix</keyword>
<dbReference type="Pfam" id="PF23259">
    <property type="entry name" value="CHX17_C"/>
    <property type="match status" value="1"/>
</dbReference>
<dbReference type="KEGG" id="jre:108998447"/>
<dbReference type="RefSeq" id="XP_018830544.2">
    <property type="nucleotide sequence ID" value="XM_018974999.2"/>
</dbReference>
<dbReference type="InterPro" id="IPR038770">
    <property type="entry name" value="Na+/solute_symporter_sf"/>
</dbReference>
<dbReference type="Gene3D" id="1.20.1530.20">
    <property type="match status" value="1"/>
</dbReference>
<evidence type="ECO:0000259" key="12">
    <source>
        <dbReference type="Pfam" id="PF23259"/>
    </source>
</evidence>
<sequence>MAGSEATPARISNFIPTDIITVTECVHLPGRIHSAGMWNYFHSGRFLFSLPQFEIQMIVVFLITQAFHYMFKRQGMPPFTSQLITGLILGSPILGHLKVFRVIFSPKSQELIYVLGFFGQALFVFLGAVKTDMGTMKRMGRKALCTGIACHVSPLLLGYLLYFTLGKSWLTEEMYYKNSFLTGVHSLTSFPVVVYLLEHLRILNSELGQLALSASFVSDLSGVIIMVVSEVVTISSEIGATRAMMTAGSILIYLFLIAYVFRPAMFWVVKKTPEGKPVKGMYIHIIMAIMFLSGLYVDYNALPFFLGPFALGLAVPAGPPIGSTIVSKLNCFTEEVFLPLYVTAAAMKADIRSVTFSDRSITFNVVLFCSTFVAKMVGSLVPPLYYKMPLNDALAVALILSFKGVNQLTIYFCTLMFKGDPREGEPVFSLLTIAILVNALIIPVLVKYLYDPSRKYAGYQKRDIMHCRTNAELRVLVCIHGSANVAAAIKLLEAACLSRERPLGIYVLHLIRLIGRSSPVFISHNKQKTVSSSSSFSENIIIPFERFKQEKKLVGLSVNLFTAISPPKSMHEDICTLALDRLTSLIVLPFHRKWSIDGSLESEDNNIRTLNYNVLQIAPCSVGILVDRGHLGRSMASTESSYSVAMFFLGGNDDQEAIIFAKRLARNSNITLTVVHLVASETDGDIHIDNLLDFEVLKDVKRNNVGNAYVIYSEEKVEDGPQTAMVIRSMAYKFDLIIVGRRHNIDSPQTSGLAEWSEFPELGVIGDLLASSDVVGSKTSILVVQQQQTDDR</sequence>
<keyword evidence="3" id="KW-0633">Potassium transport</keyword>
<dbReference type="PANTHER" id="PTHR32468">
    <property type="entry name" value="CATION/H + ANTIPORTER"/>
    <property type="match status" value="1"/>
</dbReference>
<comment type="similarity">
    <text evidence="9">Belongs to the monovalent cation:proton antiporter 2 (CPA2) transporter (TC 2.A.37) family. CHX (TC 2.A.37.4) subfamily.</text>
</comment>
<dbReference type="OrthoDB" id="1938353at2759"/>
<dbReference type="GO" id="GO:0015297">
    <property type="term" value="F:antiporter activity"/>
    <property type="evidence" value="ECO:0007669"/>
    <property type="project" value="InterPro"/>
</dbReference>
<keyword evidence="2" id="KW-0813">Transport</keyword>
<feature type="domain" description="Cation/H(+) antiporter central" evidence="11">
    <location>
        <begin position="501"/>
        <end position="636"/>
    </location>
</feature>
<dbReference type="GO" id="GO:0006885">
    <property type="term" value="P:regulation of pH"/>
    <property type="evidence" value="ECO:0000318"/>
    <property type="project" value="GO_Central"/>
</dbReference>
<dbReference type="GO" id="GO:1902600">
    <property type="term" value="P:proton transmembrane transport"/>
    <property type="evidence" value="ECO:0007669"/>
    <property type="project" value="InterPro"/>
</dbReference>
<dbReference type="GO" id="GO:0016020">
    <property type="term" value="C:membrane"/>
    <property type="evidence" value="ECO:0007669"/>
    <property type="project" value="UniProtKB-SubCell"/>
</dbReference>
<proteinExistence type="inferred from homology"/>
<feature type="domain" description="Cation/H(+) antiporter C-terminal" evidence="12">
    <location>
        <begin position="641"/>
        <end position="787"/>
    </location>
</feature>
<dbReference type="AlphaFoldDB" id="A0A2I4FFW8"/>
<evidence type="ECO:0000313" key="13">
    <source>
        <dbReference type="Proteomes" id="UP000235220"/>
    </source>
</evidence>
<dbReference type="Pfam" id="PF23256">
    <property type="entry name" value="CHX17_2nd"/>
    <property type="match status" value="1"/>
</dbReference>
<dbReference type="Gramene" id="Jr14_10140_p1">
    <property type="protein sequence ID" value="cds.Jr14_10140_p1"/>
    <property type="gene ID" value="Jr14_10140"/>
</dbReference>
<dbReference type="InterPro" id="IPR050794">
    <property type="entry name" value="CPA2_transporter"/>
</dbReference>
<keyword evidence="13" id="KW-1185">Reference proteome</keyword>
<dbReference type="PANTHER" id="PTHR32468:SF17">
    <property type="entry name" value="CATION_H(+) ANTIPORTER 4"/>
    <property type="match status" value="1"/>
</dbReference>
<dbReference type="InterPro" id="IPR057290">
    <property type="entry name" value="CHX17_C"/>
</dbReference>
<evidence type="ECO:0000256" key="1">
    <source>
        <dbReference type="ARBA" id="ARBA00004141"/>
    </source>
</evidence>
<dbReference type="Pfam" id="PF00999">
    <property type="entry name" value="Na_H_Exchanger"/>
    <property type="match status" value="1"/>
</dbReference>
<dbReference type="GO" id="GO:0098662">
    <property type="term" value="P:inorganic cation transmembrane transport"/>
    <property type="evidence" value="ECO:0000318"/>
    <property type="project" value="GO_Central"/>
</dbReference>
<keyword evidence="4" id="KW-0812">Transmembrane</keyword>
<evidence type="ECO:0000256" key="3">
    <source>
        <dbReference type="ARBA" id="ARBA00022538"/>
    </source>
</evidence>
<dbReference type="GO" id="GO:0012505">
    <property type="term" value="C:endomembrane system"/>
    <property type="evidence" value="ECO:0000318"/>
    <property type="project" value="GO_Central"/>
</dbReference>
<gene>
    <name evidence="14" type="primary">LOC108998447</name>
</gene>
<dbReference type="InterPro" id="IPR006153">
    <property type="entry name" value="Cation/H_exchanger_TM"/>
</dbReference>
<dbReference type="Gene3D" id="3.40.50.12370">
    <property type="match status" value="1"/>
</dbReference>
<evidence type="ECO:0000259" key="11">
    <source>
        <dbReference type="Pfam" id="PF23256"/>
    </source>
</evidence>
<accession>A0A2I4FFW8</accession>
<comment type="subcellular location">
    <subcellularLocation>
        <location evidence="1">Membrane</location>
        <topology evidence="1">Multi-pass membrane protein</topology>
    </subcellularLocation>
</comment>
<dbReference type="Proteomes" id="UP000235220">
    <property type="component" value="Chromosome 14"/>
</dbReference>
<name>A0A2I4FFW8_JUGRE</name>
<keyword evidence="5" id="KW-0630">Potassium</keyword>
<evidence type="ECO:0000256" key="6">
    <source>
        <dbReference type="ARBA" id="ARBA00022989"/>
    </source>
</evidence>
<evidence type="ECO:0000256" key="2">
    <source>
        <dbReference type="ARBA" id="ARBA00022448"/>
    </source>
</evidence>
<evidence type="ECO:0000256" key="4">
    <source>
        <dbReference type="ARBA" id="ARBA00022692"/>
    </source>
</evidence>
<evidence type="ECO:0000256" key="7">
    <source>
        <dbReference type="ARBA" id="ARBA00023065"/>
    </source>
</evidence>
<evidence type="ECO:0000259" key="10">
    <source>
        <dbReference type="Pfam" id="PF00999"/>
    </source>
</evidence>
<organism evidence="13 14">
    <name type="scientific">Juglans regia</name>
    <name type="common">English walnut</name>
    <dbReference type="NCBI Taxonomy" id="51240"/>
    <lineage>
        <taxon>Eukaryota</taxon>
        <taxon>Viridiplantae</taxon>
        <taxon>Streptophyta</taxon>
        <taxon>Embryophyta</taxon>
        <taxon>Tracheophyta</taxon>
        <taxon>Spermatophyta</taxon>
        <taxon>Magnoliopsida</taxon>
        <taxon>eudicotyledons</taxon>
        <taxon>Gunneridae</taxon>
        <taxon>Pentapetalae</taxon>
        <taxon>rosids</taxon>
        <taxon>fabids</taxon>
        <taxon>Fagales</taxon>
        <taxon>Juglandaceae</taxon>
        <taxon>Juglans</taxon>
    </lineage>
</organism>
<evidence type="ECO:0000313" key="14">
    <source>
        <dbReference type="RefSeq" id="XP_018830544.2"/>
    </source>
</evidence>
<keyword evidence="7" id="KW-0406">Ion transport</keyword>
<dbReference type="GO" id="GO:0006813">
    <property type="term" value="P:potassium ion transport"/>
    <property type="evidence" value="ECO:0007669"/>
    <property type="project" value="UniProtKB-KW"/>
</dbReference>
<keyword evidence="8" id="KW-0472">Membrane</keyword>
<dbReference type="GeneID" id="108998447"/>